<evidence type="ECO:0000259" key="2">
    <source>
        <dbReference type="PROSITE" id="PS50125"/>
    </source>
</evidence>
<sequence>MAQDETGILARLDDRRKSVLAPIVRANGGRIVKILGDGVLVEFGSAVKAVEAALALQSGFALANEGIPPDLQIWLRIGINLGDVIGAGSDIYGDGVNIAARLEVLAEPGGICVSDKIYQEVKGKLDAGFADLGEQSLKNIPFPVRVYKTIPAAQQPALSRPVLSDRASIAVLPFDNMSGDPDQEYFADGMVEEIITALSRFRTLSVIARNSSFTYKGRAVDVKQVGRELGVRYVLEGSVRKSGNRVRITGQLIDAATGAHLWADRIDGALEDVFTLQDQVTTSVVGALQLRIEAAEVERSRQKPTDSLDAYDYFLRGLSAMHLWRPEANAEAMAHFQHCVELDPRFATAYGLKARLYCQRKASGWVTDPDADIAEARRLARLAATLGQDDALALASAGMTLAFVVGEHEESATLGDRAHNLNPNHAMVLYLSAWTALYVGDIKNAIRRFEAAIAISPNDPQIWMMLDGLGAAHLIINDIEEALRLSKSSLRHRPDFLLCQFVAAGCSALLGRHDDAHAHVATILRDNPKVSAAQLAGMFPEFRNTEDFARFHNALVAAGLPA</sequence>
<dbReference type="PANTHER" id="PTHR43081">
    <property type="entry name" value="ADENYLATE CYCLASE, TERMINAL-DIFFERENTIATION SPECIFIC-RELATED"/>
    <property type="match status" value="1"/>
</dbReference>
<dbReference type="SUPFAM" id="SSF55073">
    <property type="entry name" value="Nucleotide cyclase"/>
    <property type="match status" value="1"/>
</dbReference>
<protein>
    <submittedName>
        <fullName evidence="3">Adenylate/guanylate cyclase domain-containing protein</fullName>
    </submittedName>
</protein>
<dbReference type="SMART" id="SM00028">
    <property type="entry name" value="TPR"/>
    <property type="match status" value="3"/>
</dbReference>
<dbReference type="InterPro" id="IPR050697">
    <property type="entry name" value="Adenylyl/Guanylyl_Cyclase_3/4"/>
</dbReference>
<dbReference type="InterPro" id="IPR019734">
    <property type="entry name" value="TPR_rpt"/>
</dbReference>
<evidence type="ECO:0000313" key="3">
    <source>
        <dbReference type="EMBL" id="PZQ98092.1"/>
    </source>
</evidence>
<dbReference type="SUPFAM" id="SSF48452">
    <property type="entry name" value="TPR-like"/>
    <property type="match status" value="1"/>
</dbReference>
<gene>
    <name evidence="3" type="ORF">DI533_12480</name>
</gene>
<dbReference type="Gene3D" id="1.25.40.10">
    <property type="entry name" value="Tetratricopeptide repeat domain"/>
    <property type="match status" value="1"/>
</dbReference>
<dbReference type="GO" id="GO:0004016">
    <property type="term" value="F:adenylate cyclase activity"/>
    <property type="evidence" value="ECO:0007669"/>
    <property type="project" value="UniProtKB-ARBA"/>
</dbReference>
<feature type="repeat" description="TPR" evidence="1">
    <location>
        <begin position="426"/>
        <end position="459"/>
    </location>
</feature>
<keyword evidence="1" id="KW-0802">TPR repeat</keyword>
<dbReference type="GO" id="GO:0035556">
    <property type="term" value="P:intracellular signal transduction"/>
    <property type="evidence" value="ECO:0007669"/>
    <property type="project" value="InterPro"/>
</dbReference>
<proteinExistence type="predicted"/>
<evidence type="ECO:0000256" key="1">
    <source>
        <dbReference type="PROSITE-ProRule" id="PRU00339"/>
    </source>
</evidence>
<dbReference type="InterPro" id="IPR029787">
    <property type="entry name" value="Nucleotide_cyclase"/>
</dbReference>
<dbReference type="PROSITE" id="PS50005">
    <property type="entry name" value="TPR"/>
    <property type="match status" value="1"/>
</dbReference>
<dbReference type="CDD" id="cd07302">
    <property type="entry name" value="CHD"/>
    <property type="match status" value="1"/>
</dbReference>
<dbReference type="PROSITE" id="PS50125">
    <property type="entry name" value="GUANYLATE_CYCLASE_2"/>
    <property type="match status" value="1"/>
</dbReference>
<comment type="caution">
    <text evidence="3">The sequence shown here is derived from an EMBL/GenBank/DDBJ whole genome shotgun (WGS) entry which is preliminary data.</text>
</comment>
<dbReference type="Gene3D" id="3.40.50.10070">
    <property type="entry name" value="TolB, N-terminal domain"/>
    <property type="match status" value="1"/>
</dbReference>
<dbReference type="EMBL" id="QFQS01000002">
    <property type="protein sequence ID" value="PZQ98092.1"/>
    <property type="molecule type" value="Genomic_DNA"/>
</dbReference>
<dbReference type="AlphaFoldDB" id="A0A2W5SBA9"/>
<feature type="domain" description="Guanylate cyclase" evidence="2">
    <location>
        <begin position="1"/>
        <end position="103"/>
    </location>
</feature>
<evidence type="ECO:0000313" key="4">
    <source>
        <dbReference type="Proteomes" id="UP000248975"/>
    </source>
</evidence>
<dbReference type="Pfam" id="PF00211">
    <property type="entry name" value="Guanylate_cyc"/>
    <property type="match status" value="1"/>
</dbReference>
<name>A0A2W5SBA9_CERSP</name>
<dbReference type="InterPro" id="IPR011990">
    <property type="entry name" value="TPR-like_helical_dom_sf"/>
</dbReference>
<dbReference type="InterPro" id="IPR001054">
    <property type="entry name" value="A/G_cyclase"/>
</dbReference>
<organism evidence="3 4">
    <name type="scientific">Cereibacter sphaeroides</name>
    <name type="common">Rhodobacter sphaeroides</name>
    <dbReference type="NCBI Taxonomy" id="1063"/>
    <lineage>
        <taxon>Bacteria</taxon>
        <taxon>Pseudomonadati</taxon>
        <taxon>Pseudomonadota</taxon>
        <taxon>Alphaproteobacteria</taxon>
        <taxon>Rhodobacterales</taxon>
        <taxon>Paracoccaceae</taxon>
        <taxon>Cereibacter</taxon>
    </lineage>
</organism>
<dbReference type="Gene3D" id="3.30.70.1230">
    <property type="entry name" value="Nucleotide cyclase"/>
    <property type="match status" value="1"/>
</dbReference>
<dbReference type="GO" id="GO:0006171">
    <property type="term" value="P:cAMP biosynthetic process"/>
    <property type="evidence" value="ECO:0007669"/>
    <property type="project" value="TreeGrafter"/>
</dbReference>
<accession>A0A2W5SBA9</accession>
<dbReference type="Proteomes" id="UP000248975">
    <property type="component" value="Unassembled WGS sequence"/>
</dbReference>
<reference evidence="3 4" key="1">
    <citation type="submission" date="2017-08" db="EMBL/GenBank/DDBJ databases">
        <title>Infants hospitalized years apart are colonized by the same room-sourced microbial strains.</title>
        <authorList>
            <person name="Brooks B."/>
            <person name="Olm M.R."/>
            <person name="Firek B.A."/>
            <person name="Baker R."/>
            <person name="Thomas B.C."/>
            <person name="Morowitz M.J."/>
            <person name="Banfield J.F."/>
        </authorList>
    </citation>
    <scope>NUCLEOTIDE SEQUENCE [LARGE SCALE GENOMIC DNA]</scope>
    <source>
        <strain evidence="3">S2_003_000_R2_11</strain>
    </source>
</reference>
<dbReference type="PANTHER" id="PTHR43081:SF19">
    <property type="entry name" value="PH-SENSITIVE ADENYLATE CYCLASE RV1264"/>
    <property type="match status" value="1"/>
</dbReference>